<protein>
    <submittedName>
        <fullName evidence="3">Uncharacterized protein</fullName>
    </submittedName>
</protein>
<evidence type="ECO:0000256" key="2">
    <source>
        <dbReference type="SAM" id="SignalP"/>
    </source>
</evidence>
<keyword evidence="2" id="KW-0732">Signal</keyword>
<dbReference type="RefSeq" id="WP_088960745.1">
    <property type="nucleotide sequence ID" value="NZ_LT607410.1"/>
</dbReference>
<reference evidence="3 4" key="1">
    <citation type="submission" date="2016-06" db="EMBL/GenBank/DDBJ databases">
        <authorList>
            <person name="Kjaerup R.B."/>
            <person name="Dalgaard T.S."/>
            <person name="Juul-Madsen H.R."/>
        </authorList>
    </citation>
    <scope>NUCLEOTIDE SEQUENCE [LARGE SCALE GENOMIC DNA]</scope>
    <source>
        <strain evidence="3 4">DSM 43821</strain>
    </source>
</reference>
<evidence type="ECO:0000313" key="3">
    <source>
        <dbReference type="EMBL" id="SCE96039.1"/>
    </source>
</evidence>
<proteinExistence type="predicted"/>
<evidence type="ECO:0000313" key="4">
    <source>
        <dbReference type="Proteomes" id="UP000198228"/>
    </source>
</evidence>
<feature type="signal peptide" evidence="2">
    <location>
        <begin position="1"/>
        <end position="22"/>
    </location>
</feature>
<organism evidence="3 4">
    <name type="scientific">Micromonospora purpureochromogenes</name>
    <dbReference type="NCBI Taxonomy" id="47872"/>
    <lineage>
        <taxon>Bacteria</taxon>
        <taxon>Bacillati</taxon>
        <taxon>Actinomycetota</taxon>
        <taxon>Actinomycetes</taxon>
        <taxon>Micromonosporales</taxon>
        <taxon>Micromonosporaceae</taxon>
        <taxon>Micromonospora</taxon>
    </lineage>
</organism>
<name>A0A1C4WIP4_9ACTN</name>
<dbReference type="EMBL" id="LT607410">
    <property type="protein sequence ID" value="SCE96039.1"/>
    <property type="molecule type" value="Genomic_DNA"/>
</dbReference>
<feature type="compositionally biased region" description="Low complexity" evidence="1">
    <location>
        <begin position="28"/>
        <end position="44"/>
    </location>
</feature>
<accession>A0A1C4WIP4</accession>
<feature type="region of interest" description="Disordered" evidence="1">
    <location>
        <begin position="20"/>
        <end position="53"/>
    </location>
</feature>
<dbReference type="AlphaFoldDB" id="A0A1C4WIP4"/>
<sequence length="166" mass="16884">MRRLLAATLVTAVLLTGSGCSGDRSDEAAPATTGPSAGPSTSSTVLPSAPVSVAPAGGNGPQVCAAAEQASSAAVRTYVEELGKMIAAVGANDSTGAETARKRAESALTSWRSALQEQSARATDPQLKTLLTDLATEIGTLGADVESIDETELDRLQQRLDQLCGR</sequence>
<evidence type="ECO:0000256" key="1">
    <source>
        <dbReference type="SAM" id="MobiDB-lite"/>
    </source>
</evidence>
<feature type="chain" id="PRO_5039025464" evidence="2">
    <location>
        <begin position="23"/>
        <end position="166"/>
    </location>
</feature>
<gene>
    <name evidence="3" type="ORF">GA0074696_1906</name>
</gene>
<dbReference type="PROSITE" id="PS51257">
    <property type="entry name" value="PROKAR_LIPOPROTEIN"/>
    <property type="match status" value="1"/>
</dbReference>
<dbReference type="Proteomes" id="UP000198228">
    <property type="component" value="Chromosome I"/>
</dbReference>